<evidence type="ECO:0000313" key="14">
    <source>
        <dbReference type="EMBL" id="SHG16570.1"/>
    </source>
</evidence>
<evidence type="ECO:0000256" key="10">
    <source>
        <dbReference type="HAMAP-Rule" id="MF_00185"/>
    </source>
</evidence>
<sequence length="328" mass="38412">MRFTTYLSWIIFIYNYQAFRLKNKTLIVITGSTGVGKTETTLRIAEHFNVPVINADSRQIFSEIPVGTAAPTAEQQQRIQHYFVGSHHLEDYYSASRYEQDVMELINTQSSPIALLSGGSMMYIDAVCKGIDDIPTILPEIRRNMMDRLEAEGLEQMCKLLREKDPAYWEIVDKNNPRRVIHALEICVQTGKTYTSFRLNTIKERPFNIIKIGLNRDRDELYQRINQRVLKMIEDGMIEEALQVYPKRSLNSLNTVGYKELFEYLDGLTTLDEAIFKIQSNTRRYARKQLTWYKKDATFRWFHPDKIEEILNYIQTMISDTSKEVLLY</sequence>
<evidence type="ECO:0000256" key="11">
    <source>
        <dbReference type="RuleBase" id="RU003783"/>
    </source>
</evidence>
<keyword evidence="4 10" id="KW-0808">Transferase</keyword>
<dbReference type="Pfam" id="PF01715">
    <property type="entry name" value="IPPT"/>
    <property type="match status" value="1"/>
</dbReference>
<comment type="function">
    <text evidence="2 10 12">Catalyzes the transfer of a dimethylallyl group onto the adenine at position 37 in tRNAs that read codons beginning with uridine, leading to the formation of N6-(dimethylallyl)adenosine (i(6)A).</text>
</comment>
<evidence type="ECO:0000256" key="4">
    <source>
        <dbReference type="ARBA" id="ARBA00022679"/>
    </source>
</evidence>
<comment type="catalytic activity">
    <reaction evidence="9 10 11">
        <text>adenosine(37) in tRNA + dimethylallyl diphosphate = N(6)-dimethylallyladenosine(37) in tRNA + diphosphate</text>
        <dbReference type="Rhea" id="RHEA:26482"/>
        <dbReference type="Rhea" id="RHEA-COMP:10162"/>
        <dbReference type="Rhea" id="RHEA-COMP:10375"/>
        <dbReference type="ChEBI" id="CHEBI:33019"/>
        <dbReference type="ChEBI" id="CHEBI:57623"/>
        <dbReference type="ChEBI" id="CHEBI:74411"/>
        <dbReference type="ChEBI" id="CHEBI:74415"/>
        <dbReference type="EC" id="2.5.1.75"/>
    </reaction>
</comment>
<keyword evidence="7 10" id="KW-0067">ATP-binding</keyword>
<protein>
    <recommendedName>
        <fullName evidence="10">tRNA dimethylallyltransferase</fullName>
        <ecNumber evidence="10">2.5.1.75</ecNumber>
    </recommendedName>
    <alternativeName>
        <fullName evidence="10">Dimethylallyl diphosphate:tRNA dimethylallyltransferase</fullName>
        <shortName evidence="10">DMAPP:tRNA dimethylallyltransferase</shortName>
        <shortName evidence="10">DMATase</shortName>
    </alternativeName>
    <alternativeName>
        <fullName evidence="10">Isopentenyl-diphosphate:tRNA isopentenyltransferase</fullName>
        <shortName evidence="10">IPP transferase</shortName>
        <shortName evidence="10">IPPT</shortName>
        <shortName evidence="10">IPTase</shortName>
    </alternativeName>
</protein>
<dbReference type="NCBIfam" id="TIGR00174">
    <property type="entry name" value="miaA"/>
    <property type="match status" value="1"/>
</dbReference>
<comment type="caution">
    <text evidence="14">The sequence shown here is derived from an EMBL/GenBank/DDBJ whole genome shotgun (WGS) entry which is preliminary data.</text>
</comment>
<dbReference type="EC" id="2.5.1.75" evidence="10"/>
<keyword evidence="8 10" id="KW-0460">Magnesium</keyword>
<feature type="site" description="Interaction with substrate tRNA" evidence="10">
    <location>
        <position position="120"/>
    </location>
</feature>
<evidence type="ECO:0000256" key="3">
    <source>
        <dbReference type="ARBA" id="ARBA00005842"/>
    </source>
</evidence>
<evidence type="ECO:0000256" key="7">
    <source>
        <dbReference type="ARBA" id="ARBA00022840"/>
    </source>
</evidence>
<dbReference type="Gene3D" id="3.40.50.300">
    <property type="entry name" value="P-loop containing nucleotide triphosphate hydrolases"/>
    <property type="match status" value="1"/>
</dbReference>
<dbReference type="InterPro" id="IPR039657">
    <property type="entry name" value="Dimethylallyltransferase"/>
</dbReference>
<dbReference type="InterPro" id="IPR018022">
    <property type="entry name" value="IPT"/>
</dbReference>
<dbReference type="GO" id="GO:0006400">
    <property type="term" value="P:tRNA modification"/>
    <property type="evidence" value="ECO:0007669"/>
    <property type="project" value="TreeGrafter"/>
</dbReference>
<evidence type="ECO:0000256" key="13">
    <source>
        <dbReference type="RuleBase" id="RU003785"/>
    </source>
</evidence>
<dbReference type="HAMAP" id="MF_00185">
    <property type="entry name" value="IPP_trans"/>
    <property type="match status" value="1"/>
</dbReference>
<accession>A0AAX2F7B6</accession>
<evidence type="ECO:0000256" key="2">
    <source>
        <dbReference type="ARBA" id="ARBA00003213"/>
    </source>
</evidence>
<evidence type="ECO:0000256" key="5">
    <source>
        <dbReference type="ARBA" id="ARBA00022694"/>
    </source>
</evidence>
<dbReference type="PANTHER" id="PTHR11088">
    <property type="entry name" value="TRNA DIMETHYLALLYLTRANSFERASE"/>
    <property type="match status" value="1"/>
</dbReference>
<organism evidence="14 15">
    <name type="scientific">Prevotella scopos JCM 17725</name>
    <dbReference type="NCBI Taxonomy" id="1236518"/>
    <lineage>
        <taxon>Bacteria</taxon>
        <taxon>Pseudomonadati</taxon>
        <taxon>Bacteroidota</taxon>
        <taxon>Bacteroidia</taxon>
        <taxon>Bacteroidales</taxon>
        <taxon>Prevotellaceae</taxon>
        <taxon>Prevotella</taxon>
    </lineage>
</organism>
<dbReference type="GO" id="GO:0005524">
    <property type="term" value="F:ATP binding"/>
    <property type="evidence" value="ECO:0007669"/>
    <property type="project" value="UniProtKB-UniRule"/>
</dbReference>
<dbReference type="SUPFAM" id="SSF52540">
    <property type="entry name" value="P-loop containing nucleoside triphosphate hydrolases"/>
    <property type="match status" value="2"/>
</dbReference>
<dbReference type="Proteomes" id="UP000184105">
    <property type="component" value="Unassembled WGS sequence"/>
</dbReference>
<feature type="site" description="Interaction with substrate tRNA" evidence="10">
    <location>
        <position position="142"/>
    </location>
</feature>
<dbReference type="InterPro" id="IPR027417">
    <property type="entry name" value="P-loop_NTPase"/>
</dbReference>
<evidence type="ECO:0000256" key="9">
    <source>
        <dbReference type="ARBA" id="ARBA00049563"/>
    </source>
</evidence>
<evidence type="ECO:0000313" key="15">
    <source>
        <dbReference type="Proteomes" id="UP000184105"/>
    </source>
</evidence>
<comment type="caution">
    <text evidence="10">Lacks conserved residue(s) required for the propagation of feature annotation.</text>
</comment>
<keyword evidence="15" id="KW-1185">Reference proteome</keyword>
<gene>
    <name evidence="10" type="primary">miaA</name>
    <name evidence="14" type="ORF">SAMN05444364_14618</name>
</gene>
<feature type="binding site" evidence="10">
    <location>
        <begin position="31"/>
        <end position="38"/>
    </location>
    <ligand>
        <name>ATP</name>
        <dbReference type="ChEBI" id="CHEBI:30616"/>
    </ligand>
</feature>
<evidence type="ECO:0000256" key="8">
    <source>
        <dbReference type="ARBA" id="ARBA00022842"/>
    </source>
</evidence>
<keyword evidence="6 10" id="KW-0547">Nucleotide-binding</keyword>
<dbReference type="GO" id="GO:0052381">
    <property type="term" value="F:tRNA dimethylallyltransferase activity"/>
    <property type="evidence" value="ECO:0007669"/>
    <property type="project" value="UniProtKB-UniRule"/>
</dbReference>
<evidence type="ECO:0000256" key="12">
    <source>
        <dbReference type="RuleBase" id="RU003784"/>
    </source>
</evidence>
<dbReference type="AlphaFoldDB" id="A0AAX2F7B6"/>
<name>A0AAX2F7B6_9BACT</name>
<evidence type="ECO:0000256" key="6">
    <source>
        <dbReference type="ARBA" id="ARBA00022741"/>
    </source>
</evidence>
<feature type="binding site" evidence="10">
    <location>
        <begin position="33"/>
        <end position="38"/>
    </location>
    <ligand>
        <name>substrate</name>
    </ligand>
</feature>
<evidence type="ECO:0000256" key="1">
    <source>
        <dbReference type="ARBA" id="ARBA00001946"/>
    </source>
</evidence>
<dbReference type="EMBL" id="FQWA01000046">
    <property type="protein sequence ID" value="SHG16570.1"/>
    <property type="molecule type" value="Genomic_DNA"/>
</dbReference>
<dbReference type="PANTHER" id="PTHR11088:SF60">
    <property type="entry name" value="TRNA DIMETHYLALLYLTRANSFERASE"/>
    <property type="match status" value="1"/>
</dbReference>
<dbReference type="Gene3D" id="1.10.20.140">
    <property type="match status" value="1"/>
</dbReference>
<keyword evidence="5 10" id="KW-0819">tRNA processing</keyword>
<proteinExistence type="inferred from homology"/>
<reference evidence="14 15" key="1">
    <citation type="submission" date="2016-11" db="EMBL/GenBank/DDBJ databases">
        <authorList>
            <person name="Varghese N."/>
            <person name="Submissions S."/>
        </authorList>
    </citation>
    <scope>NUCLEOTIDE SEQUENCE [LARGE SCALE GENOMIC DNA]</scope>
    <source>
        <strain evidence="14 15">DSM 22613</strain>
    </source>
</reference>
<comment type="subunit">
    <text evidence="10">Monomer.</text>
</comment>
<comment type="similarity">
    <text evidence="3 10 13">Belongs to the IPP transferase family.</text>
</comment>
<comment type="cofactor">
    <cofactor evidence="1 10">
        <name>Mg(2+)</name>
        <dbReference type="ChEBI" id="CHEBI:18420"/>
    </cofactor>
</comment>
<feature type="region of interest" description="Interaction with substrate tRNA" evidence="10">
    <location>
        <begin position="56"/>
        <end position="59"/>
    </location>
</feature>